<evidence type="ECO:0000256" key="3">
    <source>
        <dbReference type="ARBA" id="ARBA00022603"/>
    </source>
</evidence>
<proteinExistence type="predicted"/>
<dbReference type="InterPro" id="IPR052527">
    <property type="entry name" value="Metal_cation-efflux_comp"/>
</dbReference>
<keyword evidence="3" id="KW-0489">Methyltransferase</keyword>
<dbReference type="Gene3D" id="1.20.120.1630">
    <property type="match status" value="1"/>
</dbReference>
<feature type="transmembrane region" description="Helical" evidence="12">
    <location>
        <begin position="186"/>
        <end position="209"/>
    </location>
</feature>
<evidence type="ECO:0008006" key="15">
    <source>
        <dbReference type="Google" id="ProtNLM"/>
    </source>
</evidence>
<evidence type="ECO:0000313" key="14">
    <source>
        <dbReference type="Proteomes" id="UP000639403"/>
    </source>
</evidence>
<comment type="subcellular location">
    <subcellularLocation>
        <location evidence="1">Endomembrane system</location>
        <topology evidence="1">Multi-pass membrane protein</topology>
    </subcellularLocation>
</comment>
<evidence type="ECO:0000256" key="10">
    <source>
        <dbReference type="ARBA" id="ARBA00023209"/>
    </source>
</evidence>
<evidence type="ECO:0000256" key="11">
    <source>
        <dbReference type="ARBA" id="ARBA00023264"/>
    </source>
</evidence>
<keyword evidence="4" id="KW-0949">S-adenosyl-L-methionine</keyword>
<dbReference type="PANTHER" id="PTHR43847">
    <property type="entry name" value="BLL3993 PROTEIN"/>
    <property type="match status" value="1"/>
</dbReference>
<reference evidence="13" key="1">
    <citation type="submission" date="2020-11" db="EMBL/GenBank/DDBJ databases">
        <authorList>
            <person name="Koelle M."/>
            <person name="Horta M.A.C."/>
            <person name="Nowrousian M."/>
            <person name="Ohm R.A."/>
            <person name="Benz P."/>
            <person name="Pilgard A."/>
        </authorList>
    </citation>
    <scope>NUCLEOTIDE SEQUENCE</scope>
    <source>
        <strain evidence="13">FPRL280</strain>
    </source>
</reference>
<dbReference type="EMBL" id="JADOXO010000292">
    <property type="protein sequence ID" value="KAF9807141.1"/>
    <property type="molecule type" value="Genomic_DNA"/>
</dbReference>
<evidence type="ECO:0000256" key="7">
    <source>
        <dbReference type="ARBA" id="ARBA00022989"/>
    </source>
</evidence>
<organism evidence="13 14">
    <name type="scientific">Rhodonia placenta</name>
    <dbReference type="NCBI Taxonomy" id="104341"/>
    <lineage>
        <taxon>Eukaryota</taxon>
        <taxon>Fungi</taxon>
        <taxon>Dikarya</taxon>
        <taxon>Basidiomycota</taxon>
        <taxon>Agaricomycotina</taxon>
        <taxon>Agaricomycetes</taxon>
        <taxon>Polyporales</taxon>
        <taxon>Adustoporiaceae</taxon>
        <taxon>Rhodonia</taxon>
    </lineage>
</organism>
<evidence type="ECO:0000313" key="13">
    <source>
        <dbReference type="EMBL" id="KAF9807141.1"/>
    </source>
</evidence>
<dbReference type="GO" id="GO:0032259">
    <property type="term" value="P:methylation"/>
    <property type="evidence" value="ECO:0007669"/>
    <property type="project" value="UniProtKB-KW"/>
</dbReference>
<keyword evidence="6" id="KW-0256">Endoplasmic reticulum</keyword>
<dbReference type="PANTHER" id="PTHR43847:SF1">
    <property type="entry name" value="BLL3993 PROTEIN"/>
    <property type="match status" value="1"/>
</dbReference>
<name>A0A8H7TZA7_9APHY</name>
<dbReference type="InterPro" id="IPR007318">
    <property type="entry name" value="Phopholipid_MeTrfase"/>
</dbReference>
<evidence type="ECO:0000256" key="2">
    <source>
        <dbReference type="ARBA" id="ARBA00022516"/>
    </source>
</evidence>
<keyword evidence="8" id="KW-0443">Lipid metabolism</keyword>
<evidence type="ECO:0000256" key="8">
    <source>
        <dbReference type="ARBA" id="ARBA00023098"/>
    </source>
</evidence>
<evidence type="ECO:0000256" key="6">
    <source>
        <dbReference type="ARBA" id="ARBA00022824"/>
    </source>
</evidence>
<keyword evidence="10" id="KW-0594">Phospholipid biosynthesis</keyword>
<dbReference type="Proteomes" id="UP000639403">
    <property type="component" value="Unassembled WGS sequence"/>
</dbReference>
<evidence type="ECO:0000256" key="9">
    <source>
        <dbReference type="ARBA" id="ARBA00023136"/>
    </source>
</evidence>
<dbReference type="GO" id="GO:0012505">
    <property type="term" value="C:endomembrane system"/>
    <property type="evidence" value="ECO:0007669"/>
    <property type="project" value="UniProtKB-SubCell"/>
</dbReference>
<evidence type="ECO:0000256" key="5">
    <source>
        <dbReference type="ARBA" id="ARBA00022692"/>
    </source>
</evidence>
<evidence type="ECO:0000256" key="12">
    <source>
        <dbReference type="SAM" id="Phobius"/>
    </source>
</evidence>
<evidence type="ECO:0000256" key="4">
    <source>
        <dbReference type="ARBA" id="ARBA00022691"/>
    </source>
</evidence>
<keyword evidence="7 12" id="KW-1133">Transmembrane helix</keyword>
<sequence>MSLSKIPALAITAVGTYTLFTPPWQPKAKESDSPKGLGTFERVFTHVVRLYCAISKTFFCIGSIIEAAVILASKYPTHSISQAVLGLLVPGSASIASKIGYSTPFVIGCSLVALGSYIRYCCYRALGRFFTYEVSVSEDQQLITDGPYTYVRHPSYSGGFAVLVGAGLCYGSTGSWLRECEVVDSIWGKATVVSYTAVMAVWIMAAMIYRPREEDRLLKAKFGGQWNAWAQKVPYRLIPHLY</sequence>
<dbReference type="UniPathway" id="UPA00753"/>
<comment type="caution">
    <text evidence="13">The sequence shown here is derived from an EMBL/GenBank/DDBJ whole genome shotgun (WGS) entry which is preliminary data.</text>
</comment>
<dbReference type="Pfam" id="PF04191">
    <property type="entry name" value="PEMT"/>
    <property type="match status" value="1"/>
</dbReference>
<dbReference type="AlphaFoldDB" id="A0A8H7TZA7"/>
<dbReference type="GO" id="GO:0008168">
    <property type="term" value="F:methyltransferase activity"/>
    <property type="evidence" value="ECO:0007669"/>
    <property type="project" value="UniProtKB-KW"/>
</dbReference>
<keyword evidence="9 12" id="KW-0472">Membrane</keyword>
<evidence type="ECO:0000256" key="1">
    <source>
        <dbReference type="ARBA" id="ARBA00004127"/>
    </source>
</evidence>
<keyword evidence="11" id="KW-1208">Phospholipid metabolism</keyword>
<gene>
    <name evidence="13" type="ORF">IEO21_08373</name>
</gene>
<keyword evidence="3" id="KW-0808">Transferase</keyword>
<reference evidence="13" key="2">
    <citation type="journal article" name="Front. Microbiol.">
        <title>Degradative Capacity of Two Strains of Rhodonia placenta: From Phenotype to Genotype.</title>
        <authorList>
            <person name="Kolle M."/>
            <person name="Horta M.A.C."/>
            <person name="Nowrousian M."/>
            <person name="Ohm R.A."/>
            <person name="Benz J.P."/>
            <person name="Pilgard A."/>
        </authorList>
    </citation>
    <scope>NUCLEOTIDE SEQUENCE</scope>
    <source>
        <strain evidence="13">FPRL280</strain>
    </source>
</reference>
<keyword evidence="5 12" id="KW-0812">Transmembrane</keyword>
<dbReference type="GO" id="GO:0006656">
    <property type="term" value="P:phosphatidylcholine biosynthetic process"/>
    <property type="evidence" value="ECO:0007669"/>
    <property type="project" value="UniProtKB-UniPathway"/>
</dbReference>
<keyword evidence="2" id="KW-0444">Lipid biosynthesis</keyword>
<protein>
    <recommendedName>
        <fullName evidence="15">Protein-S-isoprenylcysteine O-methyltransferase</fullName>
    </recommendedName>
</protein>
<accession>A0A8H7TZA7</accession>